<organism evidence="1 2">
    <name type="scientific">Methylobacterium gregans</name>
    <dbReference type="NCBI Taxonomy" id="374424"/>
    <lineage>
        <taxon>Bacteria</taxon>
        <taxon>Pseudomonadati</taxon>
        <taxon>Pseudomonadota</taxon>
        <taxon>Alphaproteobacteria</taxon>
        <taxon>Hyphomicrobiales</taxon>
        <taxon>Methylobacteriaceae</taxon>
        <taxon>Methylobacterium</taxon>
    </lineage>
</organism>
<evidence type="ECO:0000313" key="1">
    <source>
        <dbReference type="EMBL" id="GJD77003.1"/>
    </source>
</evidence>
<sequence length="104" mass="11496">MLAQGPERFSEPFSVALLDWLAVVSRSSESLRKELGKGWVVERLGERLWPSENAAASAAAILARLSEEEGGRLRNQLTTLAETLKLRAGMRRDFEIRTGEGVQA</sequence>
<reference evidence="1" key="1">
    <citation type="journal article" date="2016" name="Front. Microbiol.">
        <title>Genome Sequence of the Piezophilic, Mesophilic Sulfate-Reducing Bacterium Desulfovibrio indicus J2T.</title>
        <authorList>
            <person name="Cao J."/>
            <person name="Maignien L."/>
            <person name="Shao Z."/>
            <person name="Alain K."/>
            <person name="Jebbar M."/>
        </authorList>
    </citation>
    <scope>NUCLEOTIDE SEQUENCE</scope>
    <source>
        <strain evidence="1">NBRC 103626</strain>
    </source>
</reference>
<proteinExistence type="predicted"/>
<keyword evidence="2" id="KW-1185">Reference proteome</keyword>
<dbReference type="AlphaFoldDB" id="A0AA37HK06"/>
<evidence type="ECO:0000313" key="2">
    <source>
        <dbReference type="Proteomes" id="UP001055108"/>
    </source>
</evidence>
<dbReference type="Proteomes" id="UP001055108">
    <property type="component" value="Unassembled WGS sequence"/>
</dbReference>
<reference evidence="1" key="2">
    <citation type="submission" date="2021-08" db="EMBL/GenBank/DDBJ databases">
        <authorList>
            <person name="Tani A."/>
            <person name="Ola A."/>
            <person name="Ogura Y."/>
            <person name="Katsura K."/>
            <person name="Hayashi T."/>
        </authorList>
    </citation>
    <scope>NUCLEOTIDE SEQUENCE</scope>
    <source>
        <strain evidence="1">NBRC 103626</strain>
    </source>
</reference>
<name>A0AA37HK06_9HYPH</name>
<gene>
    <name evidence="1" type="ORF">NBEOAGPD_0204</name>
</gene>
<comment type="caution">
    <text evidence="1">The sequence shown here is derived from an EMBL/GenBank/DDBJ whole genome shotgun (WGS) entry which is preliminary data.</text>
</comment>
<accession>A0AA37HK06</accession>
<protein>
    <submittedName>
        <fullName evidence="1">Uncharacterized protein</fullName>
    </submittedName>
</protein>
<dbReference type="EMBL" id="BPQM01000004">
    <property type="protein sequence ID" value="GJD77003.1"/>
    <property type="molecule type" value="Genomic_DNA"/>
</dbReference>